<proteinExistence type="predicted"/>
<dbReference type="EMBL" id="AEAH01004496">
    <property type="protein sequence ID" value="EGH36151.1"/>
    <property type="molecule type" value="Genomic_DNA"/>
</dbReference>
<evidence type="ECO:0000313" key="1">
    <source>
        <dbReference type="EMBL" id="EGH36151.1"/>
    </source>
</evidence>
<feature type="non-terminal residue" evidence="1">
    <location>
        <position position="34"/>
    </location>
</feature>
<dbReference type="HOGENOM" id="CLU_3378933_0_0_6"/>
<name>F3G109_PSESX</name>
<organism evidence="1 2">
    <name type="scientific">Pseudomonas syringae pv. japonica str. M301072</name>
    <dbReference type="NCBI Taxonomy" id="629262"/>
    <lineage>
        <taxon>Bacteria</taxon>
        <taxon>Pseudomonadati</taxon>
        <taxon>Pseudomonadota</taxon>
        <taxon>Gammaproteobacteria</taxon>
        <taxon>Pseudomonadales</taxon>
        <taxon>Pseudomonadaceae</taxon>
        <taxon>Pseudomonas</taxon>
        <taxon>Pseudomonas syringae</taxon>
    </lineage>
</organism>
<comment type="caution">
    <text evidence="1">The sequence shown here is derived from an EMBL/GenBank/DDBJ whole genome shotgun (WGS) entry which is preliminary data.</text>
</comment>
<gene>
    <name evidence="1" type="ORF">PSYJA_46641</name>
</gene>
<protein>
    <submittedName>
        <fullName evidence="1">Amino acid adenylation</fullName>
    </submittedName>
</protein>
<sequence length="34" mass="4036">MCALDSGNERWVATLMFHHMILDHTALDQVRYEM</sequence>
<dbReference type="Proteomes" id="UP000004471">
    <property type="component" value="Unassembled WGS sequence"/>
</dbReference>
<evidence type="ECO:0000313" key="2">
    <source>
        <dbReference type="Proteomes" id="UP000004471"/>
    </source>
</evidence>
<accession>F3G109</accession>
<dbReference type="AlphaFoldDB" id="F3G109"/>
<reference evidence="1 2" key="1">
    <citation type="journal article" date="2011" name="PLoS Pathog.">
        <title>Dynamic evolution of pathogenicity revealed by sequencing and comparative genomics of 19 Pseudomonas syringae isolates.</title>
        <authorList>
            <person name="Baltrus D.A."/>
            <person name="Nishimura M.T."/>
            <person name="Romanchuk A."/>
            <person name="Chang J.H."/>
            <person name="Mukhtar M.S."/>
            <person name="Cherkis K."/>
            <person name="Roach J."/>
            <person name="Grant S.R."/>
            <person name="Jones C.D."/>
            <person name="Dangl J.L."/>
        </authorList>
    </citation>
    <scope>NUCLEOTIDE SEQUENCE [LARGE SCALE GENOMIC DNA]</scope>
    <source>
        <strain evidence="2">M301072PT</strain>
    </source>
</reference>